<dbReference type="PANTHER" id="PTHR31133">
    <property type="entry name" value="MEMBRANE PROTEIN"/>
    <property type="match status" value="1"/>
</dbReference>
<dbReference type="Gramene" id="Pp3c3_21970V3.2">
    <property type="protein sequence ID" value="Pp3c3_21970V3.2"/>
    <property type="gene ID" value="Pp3c3_21970"/>
</dbReference>
<feature type="transmembrane region" description="Helical" evidence="1">
    <location>
        <begin position="51"/>
        <end position="74"/>
    </location>
</feature>
<sequence>MANETGKKGFLKSISAGPLGKVFRLLWFILLFLMLFILGLLKGAIFGPLAALIFLSGVTPVVIGLWPVHVVVMFRTIATTRQLGAVLKTLIILLLPIPLVIWPIVAAVGSIVTGLGYGIGQPLVATFEAVGEGRKKKFYHAFADGTVSTVTGSCTTVRDFFDFVYHSILDSLDEFRLGEPKNGKPIEITLHELPVCALVGILGVIVDTPAIGIVAFCKTPIMLFKGWRRILEDLVTRHGPCLEAACVPFAGLALVFWPFVVVASALTAFICSPFLGLYSAVVVYQEMSYKCGLNYIVAIVAEFDEYSNDVLHTHEGSCLPRPKYRKSSWKVDEAAGKSDIEGSQREPERKAAIPQLNTQKSLRHTLQEVKLVQIMDASFQAMEVEGKTLINAGVLKQADIDAALKGNKSAFKIMTVGLPAYSNLRLLVRSAKSNTTGFLLYDGTEVTTSNKPRDRISDWFFEPLLTIKDQLRAANLQESEERFLEKLCLMVGDTQRIESWENGGVGPEDGVRKGELQAMARRLQGITNSISRLPTHRRRMEALMKNLQAYMESRSQEGAFGDISRQKDSRDRTKSIKKSRSFNFRTLLTEGSNRFMPTAVAAPEGARNVKEINFNGDLPV</sequence>
<gene>
    <name evidence="3" type="primary">LOC112280251</name>
    <name evidence="2" type="ORF">PHYPA_004779</name>
</gene>
<feature type="transmembrane region" description="Helical" evidence="1">
    <location>
        <begin position="86"/>
        <end position="112"/>
    </location>
</feature>
<dbReference type="PANTHER" id="PTHR31133:SF12">
    <property type="entry name" value="MEMBRANE PROTEIN"/>
    <property type="match status" value="1"/>
</dbReference>
<keyword evidence="1" id="KW-0812">Transmembrane</keyword>
<dbReference type="OrthoDB" id="1932537at2759"/>
<reference evidence="2 4" key="2">
    <citation type="journal article" date="2018" name="Plant J.">
        <title>The Physcomitrella patens chromosome-scale assembly reveals moss genome structure and evolution.</title>
        <authorList>
            <person name="Lang D."/>
            <person name="Ullrich K.K."/>
            <person name="Murat F."/>
            <person name="Fuchs J."/>
            <person name="Jenkins J."/>
            <person name="Haas F.B."/>
            <person name="Piednoel M."/>
            <person name="Gundlach H."/>
            <person name="Van Bel M."/>
            <person name="Meyberg R."/>
            <person name="Vives C."/>
            <person name="Morata J."/>
            <person name="Symeonidi A."/>
            <person name="Hiss M."/>
            <person name="Muchero W."/>
            <person name="Kamisugi Y."/>
            <person name="Saleh O."/>
            <person name="Blanc G."/>
            <person name="Decker E.L."/>
            <person name="van Gessel N."/>
            <person name="Grimwood J."/>
            <person name="Hayes R.D."/>
            <person name="Graham S.W."/>
            <person name="Gunter L.E."/>
            <person name="McDaniel S.F."/>
            <person name="Hoernstein S.N.W."/>
            <person name="Larsson A."/>
            <person name="Li F.W."/>
            <person name="Perroud P.F."/>
            <person name="Phillips J."/>
            <person name="Ranjan P."/>
            <person name="Rokshar D.S."/>
            <person name="Rothfels C.J."/>
            <person name="Schneider L."/>
            <person name="Shu S."/>
            <person name="Stevenson D.W."/>
            <person name="Thummler F."/>
            <person name="Tillich M."/>
            <person name="Villarreal Aguilar J.C."/>
            <person name="Widiez T."/>
            <person name="Wong G.K."/>
            <person name="Wymore A."/>
            <person name="Zhang Y."/>
            <person name="Zimmer A.D."/>
            <person name="Quatrano R.S."/>
            <person name="Mayer K.F.X."/>
            <person name="Goodstein D."/>
            <person name="Casacuberta J.M."/>
            <person name="Vandepoele K."/>
            <person name="Reski R."/>
            <person name="Cuming A.C."/>
            <person name="Tuskan G.A."/>
            <person name="Maumus F."/>
            <person name="Salse J."/>
            <person name="Schmutz J."/>
            <person name="Rensing S.A."/>
        </authorList>
    </citation>
    <scope>NUCLEOTIDE SEQUENCE [LARGE SCALE GENOMIC DNA]</scope>
    <source>
        <strain evidence="3 4">cv. Gransden 2004</strain>
    </source>
</reference>
<evidence type="ECO:0000313" key="2">
    <source>
        <dbReference type="EMBL" id="PNR57785.1"/>
    </source>
</evidence>
<organism evidence="2">
    <name type="scientific">Physcomitrium patens</name>
    <name type="common">Spreading-leaved earth moss</name>
    <name type="synonym">Physcomitrella patens</name>
    <dbReference type="NCBI Taxonomy" id="3218"/>
    <lineage>
        <taxon>Eukaryota</taxon>
        <taxon>Viridiplantae</taxon>
        <taxon>Streptophyta</taxon>
        <taxon>Embryophyta</taxon>
        <taxon>Bryophyta</taxon>
        <taxon>Bryophytina</taxon>
        <taxon>Bryopsida</taxon>
        <taxon>Funariidae</taxon>
        <taxon>Funariales</taxon>
        <taxon>Funariaceae</taxon>
        <taxon>Physcomitrium</taxon>
    </lineage>
</organism>
<accession>A0A2K1KVG4</accession>
<dbReference type="STRING" id="3218.A0A2K1KVG4"/>
<dbReference type="Gramene" id="Pp3c3_21970V3.1">
    <property type="protein sequence ID" value="Pp3c3_21970V3.1"/>
    <property type="gene ID" value="Pp3c3_21970"/>
</dbReference>
<dbReference type="RefSeq" id="XP_024371308.1">
    <property type="nucleotide sequence ID" value="XM_024515540.2"/>
</dbReference>
<reference evidence="3" key="3">
    <citation type="submission" date="2020-12" db="UniProtKB">
        <authorList>
            <consortium name="EnsemblPlants"/>
        </authorList>
    </citation>
    <scope>IDENTIFICATION</scope>
</reference>
<evidence type="ECO:0000313" key="4">
    <source>
        <dbReference type="Proteomes" id="UP000006727"/>
    </source>
</evidence>
<dbReference type="InterPro" id="IPR040229">
    <property type="entry name" value="At3g27390-like"/>
</dbReference>
<feature type="transmembrane region" description="Helical" evidence="1">
    <location>
        <begin position="25"/>
        <end position="45"/>
    </location>
</feature>
<keyword evidence="1" id="KW-1133">Transmembrane helix</keyword>
<feature type="transmembrane region" description="Helical" evidence="1">
    <location>
        <begin position="238"/>
        <end position="259"/>
    </location>
</feature>
<dbReference type="AlphaFoldDB" id="A0A2K1KVG4"/>
<reference evidence="2 4" key="1">
    <citation type="journal article" date="2008" name="Science">
        <title>The Physcomitrella genome reveals evolutionary insights into the conquest of land by plants.</title>
        <authorList>
            <person name="Rensing S."/>
            <person name="Lang D."/>
            <person name="Zimmer A."/>
            <person name="Terry A."/>
            <person name="Salamov A."/>
            <person name="Shapiro H."/>
            <person name="Nishiyama T."/>
            <person name="Perroud P.-F."/>
            <person name="Lindquist E."/>
            <person name="Kamisugi Y."/>
            <person name="Tanahashi T."/>
            <person name="Sakakibara K."/>
            <person name="Fujita T."/>
            <person name="Oishi K."/>
            <person name="Shin-I T."/>
            <person name="Kuroki Y."/>
            <person name="Toyoda A."/>
            <person name="Suzuki Y."/>
            <person name="Hashimoto A."/>
            <person name="Yamaguchi K."/>
            <person name="Sugano A."/>
            <person name="Kohara Y."/>
            <person name="Fujiyama A."/>
            <person name="Anterola A."/>
            <person name="Aoki S."/>
            <person name="Ashton N."/>
            <person name="Barbazuk W.B."/>
            <person name="Barker E."/>
            <person name="Bennetzen J."/>
            <person name="Bezanilla M."/>
            <person name="Blankenship R."/>
            <person name="Cho S.H."/>
            <person name="Dutcher S."/>
            <person name="Estelle M."/>
            <person name="Fawcett J.A."/>
            <person name="Gundlach H."/>
            <person name="Hanada K."/>
            <person name="Heyl A."/>
            <person name="Hicks K.A."/>
            <person name="Hugh J."/>
            <person name="Lohr M."/>
            <person name="Mayer K."/>
            <person name="Melkozernov A."/>
            <person name="Murata T."/>
            <person name="Nelson D."/>
            <person name="Pils B."/>
            <person name="Prigge M."/>
            <person name="Reiss B."/>
            <person name="Renner T."/>
            <person name="Rombauts S."/>
            <person name="Rushton P."/>
            <person name="Sanderfoot A."/>
            <person name="Schween G."/>
            <person name="Shiu S.-H."/>
            <person name="Stueber K."/>
            <person name="Theodoulou F.L."/>
            <person name="Tu H."/>
            <person name="Van de Peer Y."/>
            <person name="Verrier P.J."/>
            <person name="Waters E."/>
            <person name="Wood A."/>
            <person name="Yang L."/>
            <person name="Cove D."/>
            <person name="Cuming A."/>
            <person name="Hasebe M."/>
            <person name="Lucas S."/>
            <person name="Mishler D.B."/>
            <person name="Reski R."/>
            <person name="Grigoriev I."/>
            <person name="Quatrano R.S."/>
            <person name="Boore J.L."/>
        </authorList>
    </citation>
    <scope>NUCLEOTIDE SEQUENCE [LARGE SCALE GENOMIC DNA]</scope>
    <source>
        <strain evidence="3 4">cv. Gransden 2004</strain>
    </source>
</reference>
<evidence type="ECO:0000313" key="3">
    <source>
        <dbReference type="EnsemblPlants" id="Pp3c3_21970V3.1"/>
    </source>
</evidence>
<dbReference type="EnsemblPlants" id="Pp3c3_21970V3.2">
    <property type="protein sequence ID" value="Pp3c3_21970V3.2"/>
    <property type="gene ID" value="Pp3c3_21970"/>
</dbReference>
<keyword evidence="4" id="KW-1185">Reference proteome</keyword>
<name>A0A2K1KVG4_PHYPA</name>
<dbReference type="PaxDb" id="3218-PP1S47_201V6.1"/>
<feature type="transmembrane region" description="Helical" evidence="1">
    <location>
        <begin position="197"/>
        <end position="217"/>
    </location>
</feature>
<dbReference type="EMBL" id="ABEU02000003">
    <property type="protein sequence ID" value="PNR57785.1"/>
    <property type="molecule type" value="Genomic_DNA"/>
</dbReference>
<dbReference type="Proteomes" id="UP000006727">
    <property type="component" value="Chromosome 3"/>
</dbReference>
<keyword evidence="1" id="KW-0472">Membrane</keyword>
<dbReference type="EnsemblPlants" id="Pp3c3_21970V3.1">
    <property type="protein sequence ID" value="Pp3c3_21970V3.1"/>
    <property type="gene ID" value="Pp3c3_21970"/>
</dbReference>
<proteinExistence type="predicted"/>
<evidence type="ECO:0000256" key="1">
    <source>
        <dbReference type="SAM" id="Phobius"/>
    </source>
</evidence>
<dbReference type="GeneID" id="112280251"/>
<protein>
    <submittedName>
        <fullName evidence="2 3">Uncharacterized protein</fullName>
    </submittedName>
</protein>